<dbReference type="EMBL" id="CP004121">
    <property type="protein sequence ID" value="AGF56911.1"/>
    <property type="molecule type" value="Genomic_DNA"/>
</dbReference>
<dbReference type="AlphaFoldDB" id="M1MQ93"/>
<dbReference type="Gene3D" id="1.10.10.10">
    <property type="entry name" value="Winged helix-like DNA-binding domain superfamily/Winged helix DNA-binding domain"/>
    <property type="match status" value="1"/>
</dbReference>
<evidence type="ECO:0000313" key="2">
    <source>
        <dbReference type="EMBL" id="AGF56911.1"/>
    </source>
</evidence>
<evidence type="ECO:0000259" key="1">
    <source>
        <dbReference type="Pfam" id="PF01726"/>
    </source>
</evidence>
<dbReference type="HOGENOM" id="CLU_066192_57_1_9"/>
<proteinExistence type="predicted"/>
<dbReference type="Proteomes" id="UP000011728">
    <property type="component" value="Chromosome"/>
</dbReference>
<organism evidence="2 3">
    <name type="scientific">Clostridium saccharoperbutylacetonicum N1-4(HMT)</name>
    <dbReference type="NCBI Taxonomy" id="931276"/>
    <lineage>
        <taxon>Bacteria</taxon>
        <taxon>Bacillati</taxon>
        <taxon>Bacillota</taxon>
        <taxon>Clostridia</taxon>
        <taxon>Eubacteriales</taxon>
        <taxon>Clostridiaceae</taxon>
        <taxon>Clostridium</taxon>
    </lineage>
</organism>
<gene>
    <name evidence="2" type="ORF">Cspa_c31500</name>
</gene>
<evidence type="ECO:0000313" key="3">
    <source>
        <dbReference type="Proteomes" id="UP000011728"/>
    </source>
</evidence>
<dbReference type="eggNOG" id="COG1974">
    <property type="taxonomic scope" value="Bacteria"/>
</dbReference>
<dbReference type="PATRIC" id="fig|931276.5.peg.3173"/>
<dbReference type="InterPro" id="IPR006199">
    <property type="entry name" value="LexA_DNA-bd_dom"/>
</dbReference>
<dbReference type="InterPro" id="IPR036390">
    <property type="entry name" value="WH_DNA-bd_sf"/>
</dbReference>
<feature type="domain" description="LexA repressor DNA-binding" evidence="1">
    <location>
        <begin position="2"/>
        <end position="62"/>
    </location>
</feature>
<accession>M1MQ93</accession>
<dbReference type="InterPro" id="IPR036388">
    <property type="entry name" value="WH-like_DNA-bd_sf"/>
</dbReference>
<dbReference type="RefSeq" id="WP_015393229.1">
    <property type="nucleotide sequence ID" value="NC_020291.1"/>
</dbReference>
<dbReference type="STRING" id="36745.CLSAP_29550"/>
<protein>
    <submittedName>
        <fullName evidence="2">SOS-response transcriptional repressor</fullName>
    </submittedName>
</protein>
<sequence>MLTEKERTILNIIEMYIREKSMSPTVREIAEIAELNSTATVQKYINILESKGYILKEKGCCRSIRIKKIS</sequence>
<reference evidence="2 3" key="1">
    <citation type="submission" date="2013-02" db="EMBL/GenBank/DDBJ databases">
        <title>Genome sequence of Clostridium saccharoperbutylacetonicum N1-4(HMT).</title>
        <authorList>
            <person name="Poehlein A."/>
            <person name="Daniel R."/>
        </authorList>
    </citation>
    <scope>NUCLEOTIDE SEQUENCE [LARGE SCALE GENOMIC DNA]</scope>
    <source>
        <strain evidence="3">N1-4(HMT)</strain>
    </source>
</reference>
<dbReference type="SUPFAM" id="SSF46785">
    <property type="entry name" value="Winged helix' DNA-binding domain"/>
    <property type="match status" value="1"/>
</dbReference>
<dbReference type="GO" id="GO:0006508">
    <property type="term" value="P:proteolysis"/>
    <property type="evidence" value="ECO:0007669"/>
    <property type="project" value="InterPro"/>
</dbReference>
<dbReference type="Pfam" id="PF01726">
    <property type="entry name" value="LexA_DNA_bind"/>
    <property type="match status" value="1"/>
</dbReference>
<dbReference type="OrthoDB" id="1936048at2"/>
<dbReference type="KEGG" id="csr:Cspa_c31500"/>
<name>M1MQ93_9CLOT</name>
<keyword evidence="3" id="KW-1185">Reference proteome</keyword>
<dbReference type="GO" id="GO:0004252">
    <property type="term" value="F:serine-type endopeptidase activity"/>
    <property type="evidence" value="ECO:0007669"/>
    <property type="project" value="InterPro"/>
</dbReference>